<dbReference type="PANTHER" id="PTHR45691:SF6">
    <property type="entry name" value="PROTEIN DIAPHANOUS"/>
    <property type="match status" value="1"/>
</dbReference>
<protein>
    <submittedName>
        <fullName evidence="2">Uncharacterized protein</fullName>
    </submittedName>
</protein>
<comment type="caution">
    <text evidence="2">The sequence shown here is derived from an EMBL/GenBank/DDBJ whole genome shotgun (WGS) entry which is preliminary data.</text>
</comment>
<dbReference type="EMBL" id="CAJNOM010000471">
    <property type="protein sequence ID" value="CAF1456352.1"/>
    <property type="molecule type" value="Genomic_DNA"/>
</dbReference>
<feature type="region of interest" description="Disordered" evidence="1">
    <location>
        <begin position="236"/>
        <end position="284"/>
    </location>
</feature>
<dbReference type="GO" id="GO:0005884">
    <property type="term" value="C:actin filament"/>
    <property type="evidence" value="ECO:0007669"/>
    <property type="project" value="TreeGrafter"/>
</dbReference>
<feature type="region of interest" description="Disordered" evidence="1">
    <location>
        <begin position="64"/>
        <end position="97"/>
    </location>
</feature>
<feature type="region of interest" description="Disordered" evidence="1">
    <location>
        <begin position="28"/>
        <end position="47"/>
    </location>
</feature>
<dbReference type="Proteomes" id="UP000663832">
    <property type="component" value="Unassembled WGS sequence"/>
</dbReference>
<keyword evidence="3" id="KW-1185">Reference proteome</keyword>
<dbReference type="OrthoDB" id="10057491at2759"/>
<dbReference type="GO" id="GO:0030041">
    <property type="term" value="P:actin filament polymerization"/>
    <property type="evidence" value="ECO:0007669"/>
    <property type="project" value="TreeGrafter"/>
</dbReference>
<dbReference type="InterPro" id="IPR051412">
    <property type="entry name" value="Formin_Homology_Diaphanous_sf"/>
</dbReference>
<proteinExistence type="predicted"/>
<feature type="compositionally biased region" description="Low complexity" evidence="1">
    <location>
        <begin position="144"/>
        <end position="155"/>
    </location>
</feature>
<sequence length="443" mass="47321">MDLNGDGVIGSNHRGGLVDKLERTTHVDINGDGRIGRPPPYASHYNQHGNNALIDELERATNTDLNHDGRIGGSSYPPPPRSYNGPGYTPNFNQSANDGMINELEKATNIDINHDGRIGGGPSNYPPPNFQPFGGPSYPPPPNSYNGPGYPPNFNQSGNNSMINELEKATNIDINHDGRIGGGPSNYPPPNFQPFGGPSYPPPPNSYNGPGYPPNFNQTGNSGLINELEKATNIDINHDGRIGGGPSNYPPPNSQPFGGPSYPPPPNSYNGPGYTPNFNQSGNDSMINELEKATNIDLNHDGRIGGGPSNYPPPNFQPFGGPSYPPPPNSYNGPGYPQNFNQSGNNSMINELEKATNIDLNHDGRIGGGPSNYPPPNFQPFGGPSYPPPPNSYNGPGYPPNFNQTGNSGLINELEKATNIDLNHDGRIGGPPNQYPYSNPYGY</sequence>
<feature type="region of interest" description="Disordered" evidence="1">
    <location>
        <begin position="298"/>
        <end position="332"/>
    </location>
</feature>
<feature type="compositionally biased region" description="Low complexity" evidence="1">
    <location>
        <begin position="392"/>
        <end position="403"/>
    </location>
</feature>
<feature type="region of interest" description="Disordered" evidence="1">
    <location>
        <begin position="422"/>
        <end position="443"/>
    </location>
</feature>
<dbReference type="AlphaFoldDB" id="A0A815Q2V4"/>
<dbReference type="PANTHER" id="PTHR45691">
    <property type="entry name" value="PROTEIN DIAPHANOUS"/>
    <property type="match status" value="1"/>
</dbReference>
<feature type="compositionally biased region" description="Low complexity" evidence="1">
    <location>
        <begin position="206"/>
        <end position="217"/>
    </location>
</feature>
<feature type="region of interest" description="Disordered" evidence="1">
    <location>
        <begin position="112"/>
        <end position="160"/>
    </location>
</feature>
<feature type="region of interest" description="Disordered" evidence="1">
    <location>
        <begin position="361"/>
        <end position="408"/>
    </location>
</feature>
<reference evidence="2" key="1">
    <citation type="submission" date="2021-02" db="EMBL/GenBank/DDBJ databases">
        <authorList>
            <person name="Nowell W R."/>
        </authorList>
    </citation>
    <scope>NUCLEOTIDE SEQUENCE</scope>
</reference>
<evidence type="ECO:0000313" key="3">
    <source>
        <dbReference type="Proteomes" id="UP000663832"/>
    </source>
</evidence>
<organism evidence="2 3">
    <name type="scientific">Adineta steineri</name>
    <dbReference type="NCBI Taxonomy" id="433720"/>
    <lineage>
        <taxon>Eukaryota</taxon>
        <taxon>Metazoa</taxon>
        <taxon>Spiralia</taxon>
        <taxon>Gnathifera</taxon>
        <taxon>Rotifera</taxon>
        <taxon>Eurotatoria</taxon>
        <taxon>Bdelloidea</taxon>
        <taxon>Adinetida</taxon>
        <taxon>Adinetidae</taxon>
        <taxon>Adineta</taxon>
    </lineage>
</organism>
<gene>
    <name evidence="2" type="ORF">QVE165_LOCUS40634</name>
</gene>
<evidence type="ECO:0000256" key="1">
    <source>
        <dbReference type="SAM" id="MobiDB-lite"/>
    </source>
</evidence>
<feature type="region of interest" description="Disordered" evidence="1">
    <location>
        <begin position="174"/>
        <end position="222"/>
    </location>
</feature>
<evidence type="ECO:0000313" key="2">
    <source>
        <dbReference type="EMBL" id="CAF1456352.1"/>
    </source>
</evidence>
<name>A0A815Q2V4_9BILA</name>
<feature type="compositionally biased region" description="Low complexity" evidence="1">
    <location>
        <begin position="268"/>
        <end position="277"/>
    </location>
</feature>
<accession>A0A815Q2V4</accession>